<sequence length="83" mass="9236">MHPYHLQSNKLCVIGRTAAPHHHAIPAPYTELAVYISRNTITSLAADATKRIDYDTMNGLCNGLKITPGELFEYIPDNNEETP</sequence>
<dbReference type="Pfam" id="PF13443">
    <property type="entry name" value="HTH_26"/>
    <property type="match status" value="1"/>
</dbReference>
<dbReference type="Proteomes" id="UP001527099">
    <property type="component" value="Unassembled WGS sequence"/>
</dbReference>
<dbReference type="EMBL" id="JAMDMX010000068">
    <property type="protein sequence ID" value="MCY9695364.1"/>
    <property type="molecule type" value="Genomic_DNA"/>
</dbReference>
<accession>A0ABT4GH12</accession>
<proteinExistence type="predicted"/>
<name>A0ABT4GH12_9BACL</name>
<organism evidence="2 3">
    <name type="scientific">Paenibacillus alginolyticus</name>
    <dbReference type="NCBI Taxonomy" id="59839"/>
    <lineage>
        <taxon>Bacteria</taxon>
        <taxon>Bacillati</taxon>
        <taxon>Bacillota</taxon>
        <taxon>Bacilli</taxon>
        <taxon>Bacillales</taxon>
        <taxon>Paenibacillaceae</taxon>
        <taxon>Paenibacillus</taxon>
    </lineage>
</organism>
<feature type="domain" description="HTH cro/C1-type" evidence="1">
    <location>
        <begin position="36"/>
        <end position="77"/>
    </location>
</feature>
<dbReference type="RefSeq" id="WP_268616724.1">
    <property type="nucleotide sequence ID" value="NZ_JAMDMX010000068.1"/>
</dbReference>
<evidence type="ECO:0000259" key="1">
    <source>
        <dbReference type="Pfam" id="PF13443"/>
    </source>
</evidence>
<protein>
    <submittedName>
        <fullName evidence="2">Helix-turn-helix transcriptional regulator</fullName>
    </submittedName>
</protein>
<keyword evidence="3" id="KW-1185">Reference proteome</keyword>
<comment type="caution">
    <text evidence="2">The sequence shown here is derived from an EMBL/GenBank/DDBJ whole genome shotgun (WGS) entry which is preliminary data.</text>
</comment>
<dbReference type="InterPro" id="IPR010982">
    <property type="entry name" value="Lambda_DNA-bd_dom_sf"/>
</dbReference>
<dbReference type="Gene3D" id="1.10.260.40">
    <property type="entry name" value="lambda repressor-like DNA-binding domains"/>
    <property type="match status" value="1"/>
</dbReference>
<evidence type="ECO:0000313" key="2">
    <source>
        <dbReference type="EMBL" id="MCY9695364.1"/>
    </source>
</evidence>
<gene>
    <name evidence="2" type="ORF">M5X19_21010</name>
</gene>
<dbReference type="InterPro" id="IPR001387">
    <property type="entry name" value="Cro/C1-type_HTH"/>
</dbReference>
<reference evidence="2 3" key="1">
    <citation type="submission" date="2022-05" db="EMBL/GenBank/DDBJ databases">
        <title>Genome Sequencing of Bee-Associated Microbes.</title>
        <authorList>
            <person name="Dunlap C."/>
        </authorList>
    </citation>
    <scope>NUCLEOTIDE SEQUENCE [LARGE SCALE GENOMIC DNA]</scope>
    <source>
        <strain evidence="2 3">NRRL B-14421</strain>
    </source>
</reference>
<evidence type="ECO:0000313" key="3">
    <source>
        <dbReference type="Proteomes" id="UP001527099"/>
    </source>
</evidence>